<reference evidence="2 3" key="1">
    <citation type="journal article" date="2021" name="Environ. Microbiol.">
        <title>Gene family expansions and transcriptome signatures uncover fungal adaptations to wood decay.</title>
        <authorList>
            <person name="Hage H."/>
            <person name="Miyauchi S."/>
            <person name="Viragh M."/>
            <person name="Drula E."/>
            <person name="Min B."/>
            <person name="Chaduli D."/>
            <person name="Navarro D."/>
            <person name="Favel A."/>
            <person name="Norest M."/>
            <person name="Lesage-Meessen L."/>
            <person name="Balint B."/>
            <person name="Merenyi Z."/>
            <person name="de Eugenio L."/>
            <person name="Morin E."/>
            <person name="Martinez A.T."/>
            <person name="Baldrian P."/>
            <person name="Stursova M."/>
            <person name="Martinez M.J."/>
            <person name="Novotny C."/>
            <person name="Magnuson J.K."/>
            <person name="Spatafora J.W."/>
            <person name="Maurice S."/>
            <person name="Pangilinan J."/>
            <person name="Andreopoulos W."/>
            <person name="LaButti K."/>
            <person name="Hundley H."/>
            <person name="Na H."/>
            <person name="Kuo A."/>
            <person name="Barry K."/>
            <person name="Lipzen A."/>
            <person name="Henrissat B."/>
            <person name="Riley R."/>
            <person name="Ahrendt S."/>
            <person name="Nagy L.G."/>
            <person name="Grigoriev I.V."/>
            <person name="Martin F."/>
            <person name="Rosso M.N."/>
        </authorList>
    </citation>
    <scope>NUCLEOTIDE SEQUENCE [LARGE SCALE GENOMIC DNA]</scope>
    <source>
        <strain evidence="2 3">CIRM-BRFM 1785</strain>
    </source>
</reference>
<dbReference type="EMBL" id="JADCUA010000037">
    <property type="protein sequence ID" value="KAH9829601.1"/>
    <property type="molecule type" value="Genomic_DNA"/>
</dbReference>
<accession>A0ABQ8JZD8</accession>
<evidence type="ECO:0000313" key="3">
    <source>
        <dbReference type="Proteomes" id="UP000814176"/>
    </source>
</evidence>
<name>A0ABQ8JZD8_9APHY</name>
<protein>
    <recommendedName>
        <fullName evidence="1">Retrovirus-related Pol polyprotein from transposon TNT 1-94-like beta-barrel domain-containing protein</fullName>
    </recommendedName>
</protein>
<sequence>NYSPLASPKRVWLGDKRYILAIGIGQVALTADLGNGKKRTALLQGVYHVPDLNGNLLSVSHLTKRGYSVFFTTSGCRIQNTEGQLIGTAHDKDNLYVFDGSPHVPERAY</sequence>
<feature type="non-terminal residue" evidence="2">
    <location>
        <position position="109"/>
    </location>
</feature>
<comment type="caution">
    <text evidence="2">The sequence shown here is derived from an EMBL/GenBank/DDBJ whole genome shotgun (WGS) entry which is preliminary data.</text>
</comment>
<dbReference type="RefSeq" id="XP_047773057.1">
    <property type="nucleotide sequence ID" value="XM_047919773.1"/>
</dbReference>
<feature type="non-terminal residue" evidence="2">
    <location>
        <position position="1"/>
    </location>
</feature>
<dbReference type="Pfam" id="PF22936">
    <property type="entry name" value="Pol_BBD"/>
    <property type="match status" value="1"/>
</dbReference>
<dbReference type="InterPro" id="IPR054722">
    <property type="entry name" value="PolX-like_BBD"/>
</dbReference>
<evidence type="ECO:0000313" key="2">
    <source>
        <dbReference type="EMBL" id="KAH9829601.1"/>
    </source>
</evidence>
<dbReference type="GeneID" id="72000505"/>
<proteinExistence type="predicted"/>
<feature type="domain" description="Retrovirus-related Pol polyprotein from transposon TNT 1-94-like beta-barrel" evidence="1">
    <location>
        <begin position="2"/>
        <end position="67"/>
    </location>
</feature>
<evidence type="ECO:0000259" key="1">
    <source>
        <dbReference type="Pfam" id="PF22936"/>
    </source>
</evidence>
<keyword evidence="3" id="KW-1185">Reference proteome</keyword>
<gene>
    <name evidence="2" type="ORF">C8Q71DRAFT_682685</name>
</gene>
<dbReference type="Proteomes" id="UP000814176">
    <property type="component" value="Unassembled WGS sequence"/>
</dbReference>
<organism evidence="2 3">
    <name type="scientific">Rhodofomes roseus</name>
    <dbReference type="NCBI Taxonomy" id="34475"/>
    <lineage>
        <taxon>Eukaryota</taxon>
        <taxon>Fungi</taxon>
        <taxon>Dikarya</taxon>
        <taxon>Basidiomycota</taxon>
        <taxon>Agaricomycotina</taxon>
        <taxon>Agaricomycetes</taxon>
        <taxon>Polyporales</taxon>
        <taxon>Rhodofomes</taxon>
    </lineage>
</organism>